<keyword evidence="3" id="KW-1185">Reference proteome</keyword>
<accession>A0A9W6ZZA5</accession>
<protein>
    <submittedName>
        <fullName evidence="2">Uncharacterized protein</fullName>
    </submittedName>
</protein>
<evidence type="ECO:0000313" key="2">
    <source>
        <dbReference type="EMBL" id="GMH63104.1"/>
    </source>
</evidence>
<keyword evidence="1" id="KW-0812">Transmembrane</keyword>
<gene>
    <name evidence="2" type="ORF">TrLO_g13773</name>
</gene>
<evidence type="ECO:0000256" key="1">
    <source>
        <dbReference type="SAM" id="Phobius"/>
    </source>
</evidence>
<reference evidence="3" key="1">
    <citation type="journal article" date="2023" name="Commun. Biol.">
        <title>Genome analysis of Parmales, the sister group of diatoms, reveals the evolutionary specialization of diatoms from phago-mixotrophs to photoautotrophs.</title>
        <authorList>
            <person name="Ban H."/>
            <person name="Sato S."/>
            <person name="Yoshikawa S."/>
            <person name="Yamada K."/>
            <person name="Nakamura Y."/>
            <person name="Ichinomiya M."/>
            <person name="Sato N."/>
            <person name="Blanc-Mathieu R."/>
            <person name="Endo H."/>
            <person name="Kuwata A."/>
            <person name="Ogata H."/>
        </authorList>
    </citation>
    <scope>NUCLEOTIDE SEQUENCE [LARGE SCALE GENOMIC DNA]</scope>
    <source>
        <strain evidence="3">NIES 3700</strain>
    </source>
</reference>
<evidence type="ECO:0000313" key="3">
    <source>
        <dbReference type="Proteomes" id="UP001165122"/>
    </source>
</evidence>
<proteinExistence type="predicted"/>
<dbReference type="EMBL" id="BRXW01000525">
    <property type="protein sequence ID" value="GMH63104.1"/>
    <property type="molecule type" value="Genomic_DNA"/>
</dbReference>
<sequence>MAQGDQAALSFSFVEDIWHLLTVEMSMFKVLLLEISVEIFLILCTAIILTLLAHVSGAADDSHETTGSLFVFKLLLSLSTVRLSTDSVWGWREGPVSPPLEVIILSLHSWFHWLLLNIASAIVVARAMRPLRQVFFSSDCVVDHEYLNIRLQILRFKTVRLKNLHISLSATTKDGVFHNLPLSNNDNGNIPEWRGAGSMNIKHSITPASPLHPTNLAKKGMNMIRVALSATDSNGLPVNETMSWYDAEAGVFMKGPSQRAFREKGVKFPQILYKAKWRDAYNMFKPWPPSKLPAISVDINNFNRAVVSNPPEPEIEPVDSNV</sequence>
<feature type="transmembrane region" description="Helical" evidence="1">
    <location>
        <begin position="30"/>
        <end position="53"/>
    </location>
</feature>
<dbReference type="Gene3D" id="1.10.287.70">
    <property type="match status" value="1"/>
</dbReference>
<keyword evidence="1" id="KW-0472">Membrane</keyword>
<name>A0A9W6ZZA5_9STRA</name>
<dbReference type="Gene3D" id="2.60.40.1400">
    <property type="entry name" value="G protein-activated inward rectifier potassium channel 1"/>
    <property type="match status" value="1"/>
</dbReference>
<dbReference type="OrthoDB" id="195899at2759"/>
<comment type="caution">
    <text evidence="2">The sequence shown here is derived from an EMBL/GenBank/DDBJ whole genome shotgun (WGS) entry which is preliminary data.</text>
</comment>
<keyword evidence="1" id="KW-1133">Transmembrane helix</keyword>
<feature type="transmembrane region" description="Helical" evidence="1">
    <location>
        <begin position="103"/>
        <end position="125"/>
    </location>
</feature>
<dbReference type="InterPro" id="IPR013518">
    <property type="entry name" value="K_chnl_inward-rec_Kir_cyto"/>
</dbReference>
<dbReference type="Proteomes" id="UP001165122">
    <property type="component" value="Unassembled WGS sequence"/>
</dbReference>
<dbReference type="AlphaFoldDB" id="A0A9W6ZZA5"/>
<organism evidence="2 3">
    <name type="scientific">Triparma laevis f. longispina</name>
    <dbReference type="NCBI Taxonomy" id="1714387"/>
    <lineage>
        <taxon>Eukaryota</taxon>
        <taxon>Sar</taxon>
        <taxon>Stramenopiles</taxon>
        <taxon>Ochrophyta</taxon>
        <taxon>Bolidophyceae</taxon>
        <taxon>Parmales</taxon>
        <taxon>Triparmaceae</taxon>
        <taxon>Triparma</taxon>
    </lineage>
</organism>